<dbReference type="AlphaFoldDB" id="A0A9N7NH82"/>
<reference evidence="2" key="1">
    <citation type="submission" date="2019-12" db="EMBL/GenBank/DDBJ databases">
        <authorList>
            <person name="Scholes J."/>
        </authorList>
    </citation>
    <scope>NUCLEOTIDE SEQUENCE</scope>
</reference>
<accession>A0A9N7NH82</accession>
<feature type="region of interest" description="Disordered" evidence="1">
    <location>
        <begin position="223"/>
        <end position="245"/>
    </location>
</feature>
<feature type="region of interest" description="Disordered" evidence="1">
    <location>
        <begin position="1"/>
        <end position="27"/>
    </location>
</feature>
<evidence type="ECO:0000313" key="3">
    <source>
        <dbReference type="Proteomes" id="UP001153555"/>
    </source>
</evidence>
<keyword evidence="3" id="KW-1185">Reference proteome</keyword>
<proteinExistence type="predicted"/>
<name>A0A9N7NH82_STRHE</name>
<sequence length="335" mass="36385">ARAYEANRVSQGSTTRGSTNSRRSRKNLGILTLARATHERSTCERLRERPTRERMMHARERRAWHLEARASGGAHGVDVGWLARERGCCGRTGNVRALARAEDNSGWAANAHRRASEYEGWPDERATLGERGAIERAVIEQGASITVACAHAGRGKTRMTSLILIGLGKARTLDSTGLGKSAECWYTRGRSATKVILEETRNAAGSDAGSRVILQCVGETHAGRMQGDASDRRGPSPRGLRARGGDLEWGASKRIGVQAKQLGAGRARPNSRHCWGRGECLAILEQTSPPLGLGKCMGAATRREGSWPNKLGFVHDLTWTISRNISISISSSTWN</sequence>
<feature type="non-terminal residue" evidence="2">
    <location>
        <position position="1"/>
    </location>
</feature>
<organism evidence="2 3">
    <name type="scientific">Striga hermonthica</name>
    <name type="common">Purple witchweed</name>
    <name type="synonym">Buchnera hermonthica</name>
    <dbReference type="NCBI Taxonomy" id="68872"/>
    <lineage>
        <taxon>Eukaryota</taxon>
        <taxon>Viridiplantae</taxon>
        <taxon>Streptophyta</taxon>
        <taxon>Embryophyta</taxon>
        <taxon>Tracheophyta</taxon>
        <taxon>Spermatophyta</taxon>
        <taxon>Magnoliopsida</taxon>
        <taxon>eudicotyledons</taxon>
        <taxon>Gunneridae</taxon>
        <taxon>Pentapetalae</taxon>
        <taxon>asterids</taxon>
        <taxon>lamiids</taxon>
        <taxon>Lamiales</taxon>
        <taxon>Orobanchaceae</taxon>
        <taxon>Buchnereae</taxon>
        <taxon>Striga</taxon>
    </lineage>
</organism>
<gene>
    <name evidence="2" type="ORF">SHERM_25454</name>
</gene>
<feature type="compositionally biased region" description="Low complexity" evidence="1">
    <location>
        <begin position="12"/>
        <end position="21"/>
    </location>
</feature>
<protein>
    <submittedName>
        <fullName evidence="2">Uncharacterized protein</fullName>
    </submittedName>
</protein>
<dbReference type="Proteomes" id="UP001153555">
    <property type="component" value="Unassembled WGS sequence"/>
</dbReference>
<evidence type="ECO:0000313" key="2">
    <source>
        <dbReference type="EMBL" id="CAA0829973.1"/>
    </source>
</evidence>
<evidence type="ECO:0000256" key="1">
    <source>
        <dbReference type="SAM" id="MobiDB-lite"/>
    </source>
</evidence>
<comment type="caution">
    <text evidence="2">The sequence shown here is derived from an EMBL/GenBank/DDBJ whole genome shotgun (WGS) entry which is preliminary data.</text>
</comment>
<feature type="non-terminal residue" evidence="2">
    <location>
        <position position="335"/>
    </location>
</feature>
<dbReference type="EMBL" id="CACSLK010027796">
    <property type="protein sequence ID" value="CAA0829973.1"/>
    <property type="molecule type" value="Genomic_DNA"/>
</dbReference>